<proteinExistence type="predicted"/>
<accession>A0A8B7P7T9</accession>
<gene>
    <name evidence="3" type="primary">LOC108678070</name>
</gene>
<organism evidence="2 3">
    <name type="scientific">Hyalella azteca</name>
    <name type="common">Amphipod</name>
    <dbReference type="NCBI Taxonomy" id="294128"/>
    <lineage>
        <taxon>Eukaryota</taxon>
        <taxon>Metazoa</taxon>
        <taxon>Ecdysozoa</taxon>
        <taxon>Arthropoda</taxon>
        <taxon>Crustacea</taxon>
        <taxon>Multicrustacea</taxon>
        <taxon>Malacostraca</taxon>
        <taxon>Eumalacostraca</taxon>
        <taxon>Peracarida</taxon>
        <taxon>Amphipoda</taxon>
        <taxon>Senticaudata</taxon>
        <taxon>Talitrida</taxon>
        <taxon>Talitroidea</taxon>
        <taxon>Hyalellidae</taxon>
        <taxon>Hyalella</taxon>
    </lineage>
</organism>
<dbReference type="RefSeq" id="XP_018021897.1">
    <property type="nucleotide sequence ID" value="XM_018166408.2"/>
</dbReference>
<dbReference type="GeneID" id="108678070"/>
<evidence type="ECO:0000313" key="2">
    <source>
        <dbReference type="Proteomes" id="UP000694843"/>
    </source>
</evidence>
<sequence length="153" mass="17373">MPGSKSLSGDADRARGLTSSPAIRKLATIPFMDVVLPTILRSMGIQPMDNPEDNLQFLSMIEGHDRRAQEAEDRVASSASSSDRPKCVATRQGLASMRAKDPLWRTGRMIPTMMGMTWTMMKMTWTKMKMTWTMMKRTWTMMKMTWTWSGCGR</sequence>
<feature type="region of interest" description="Disordered" evidence="1">
    <location>
        <begin position="65"/>
        <end position="92"/>
    </location>
</feature>
<evidence type="ECO:0000313" key="3">
    <source>
        <dbReference type="RefSeq" id="XP_018021897.1"/>
    </source>
</evidence>
<protein>
    <submittedName>
        <fullName evidence="3">Uncharacterized protein LOC108678070</fullName>
    </submittedName>
</protein>
<evidence type="ECO:0000256" key="1">
    <source>
        <dbReference type="SAM" id="MobiDB-lite"/>
    </source>
</evidence>
<reference evidence="3" key="1">
    <citation type="submission" date="2025-08" db="UniProtKB">
        <authorList>
            <consortium name="RefSeq"/>
        </authorList>
    </citation>
    <scope>IDENTIFICATION</scope>
    <source>
        <tissue evidence="3">Whole organism</tissue>
    </source>
</reference>
<name>A0A8B7P7T9_HYAAZ</name>
<dbReference type="AlphaFoldDB" id="A0A8B7P7T9"/>
<feature type="compositionally biased region" description="Basic and acidic residues" evidence="1">
    <location>
        <begin position="65"/>
        <end position="75"/>
    </location>
</feature>
<keyword evidence="2" id="KW-1185">Reference proteome</keyword>
<dbReference type="Proteomes" id="UP000694843">
    <property type="component" value="Unplaced"/>
</dbReference>
<dbReference type="KEGG" id="hazt:108678070"/>